<gene>
    <name evidence="7" type="ORF">BN860_01618g</name>
</gene>
<evidence type="ECO:0000256" key="5">
    <source>
        <dbReference type="SAM" id="MobiDB-lite"/>
    </source>
</evidence>
<comment type="domain">
    <text evidence="4">The HXXXXD motif is essential for acyltransferase activity and may constitute the binding site for the phosphate moiety of the glycerol-3-phosphate.</text>
</comment>
<comment type="similarity">
    <text evidence="1 4">Belongs to the 1-acyl-sn-glycerol-3-phosphate acyltransferase family.</text>
</comment>
<evidence type="ECO:0000256" key="2">
    <source>
        <dbReference type="ARBA" id="ARBA00022679"/>
    </source>
</evidence>
<keyword evidence="8" id="KW-1185">Reference proteome</keyword>
<keyword evidence="4" id="KW-0444">Lipid biosynthesis</keyword>
<evidence type="ECO:0000256" key="3">
    <source>
        <dbReference type="ARBA" id="ARBA00023315"/>
    </source>
</evidence>
<dbReference type="AlphaFoldDB" id="A0A8J2XC05"/>
<dbReference type="GO" id="GO:0006654">
    <property type="term" value="P:phosphatidic acid biosynthetic process"/>
    <property type="evidence" value="ECO:0007669"/>
    <property type="project" value="TreeGrafter"/>
</dbReference>
<protein>
    <recommendedName>
        <fullName evidence="4">1-acyl-sn-glycerol-3-phosphate acyltransferase</fullName>
        <ecNumber evidence="4">2.3.1.51</ecNumber>
    </recommendedName>
</protein>
<name>A0A8J2XC05_ZYGB2</name>
<keyword evidence="4" id="KW-0594">Phospholipid biosynthesis</keyword>
<dbReference type="Proteomes" id="UP000019375">
    <property type="component" value="Unassembled WGS sequence"/>
</dbReference>
<dbReference type="SMART" id="SM00563">
    <property type="entry name" value="PlsC"/>
    <property type="match status" value="1"/>
</dbReference>
<dbReference type="EMBL" id="HG316460">
    <property type="protein sequence ID" value="CDF90465.1"/>
    <property type="molecule type" value="Genomic_DNA"/>
</dbReference>
<keyword evidence="2 4" id="KW-0808">Transferase</keyword>
<dbReference type="OrthoDB" id="202234at2759"/>
<accession>A0A8J2XC05</accession>
<proteinExistence type="inferred from homology"/>
<dbReference type="SUPFAM" id="SSF69593">
    <property type="entry name" value="Glycerol-3-phosphate (1)-acyltransferase"/>
    <property type="match status" value="1"/>
</dbReference>
<reference evidence="8" key="1">
    <citation type="journal article" date="2013" name="Genome Announc.">
        <title>Genome sequence of the food spoilage yeast Zygosaccharomyces bailii CLIB 213(T).</title>
        <authorList>
            <person name="Galeote V."/>
            <person name="Bigey F."/>
            <person name="Devillers H."/>
            <person name="Neuveglise C."/>
            <person name="Dequin S."/>
        </authorList>
    </citation>
    <scope>NUCLEOTIDE SEQUENCE [LARGE SCALE GENOMIC DNA]</scope>
    <source>
        <strain evidence="8">CLIB 213 / ATCC 58445 / CBS 680 / CCRC 21525 / NBRC 1098 / NCYC 1416 / NRRL Y-2227</strain>
    </source>
</reference>
<dbReference type="EC" id="2.3.1.51" evidence="4"/>
<evidence type="ECO:0000256" key="1">
    <source>
        <dbReference type="ARBA" id="ARBA00008655"/>
    </source>
</evidence>
<evidence type="ECO:0000313" key="7">
    <source>
        <dbReference type="EMBL" id="CDF90465.1"/>
    </source>
</evidence>
<sequence length="290" mass="32369">MLSKVLYYCRSTLAIAVLCGCALYGVTASVVLTLIGKQHLAQWATARCFYYAMALIMGIDVRVENEHYLDHLPYIIISNHQSALDILMLGRMFPQGCTVTAKKSLKYTPFLGWFMALSGTLFLERANRQKSVDALNQSLDRLKKKKGALWIFPEGTRSYSTNLTILPFKKGAFHLARQGKLPIVPVVVSNTSTLFNPKWKVFNRGCIVVRVMKPIPTDNLTAEEVGKFSEDVRDKMIAELQDLGYCPATNDTNIPPEARAAELHDDDDETATALSSENSAERITTLTKEI</sequence>
<dbReference type="InterPro" id="IPR002123">
    <property type="entry name" value="Plipid/glycerol_acylTrfase"/>
</dbReference>
<organism evidence="7 8">
    <name type="scientific">Zygosaccharomyces bailii (strain CLIB 213 / ATCC 58445 / CBS 680 / BCRC 21525 / NBRC 1098 / NCYC 1416 / NRRL Y-2227)</name>
    <dbReference type="NCBI Taxonomy" id="1333698"/>
    <lineage>
        <taxon>Eukaryota</taxon>
        <taxon>Fungi</taxon>
        <taxon>Dikarya</taxon>
        <taxon>Ascomycota</taxon>
        <taxon>Saccharomycotina</taxon>
        <taxon>Saccharomycetes</taxon>
        <taxon>Saccharomycetales</taxon>
        <taxon>Saccharomycetaceae</taxon>
        <taxon>Zygosaccharomyces</taxon>
    </lineage>
</organism>
<keyword evidence="4" id="KW-0443">Lipid metabolism</keyword>
<dbReference type="PANTHER" id="PTHR10434">
    <property type="entry name" value="1-ACYL-SN-GLYCEROL-3-PHOSPHATE ACYLTRANSFERASE"/>
    <property type="match status" value="1"/>
</dbReference>
<keyword evidence="4" id="KW-1208">Phospholipid metabolism</keyword>
<evidence type="ECO:0000259" key="6">
    <source>
        <dbReference type="SMART" id="SM00563"/>
    </source>
</evidence>
<feature type="domain" description="Phospholipid/glycerol acyltransferase" evidence="6">
    <location>
        <begin position="74"/>
        <end position="191"/>
    </location>
</feature>
<feature type="compositionally biased region" description="Polar residues" evidence="5">
    <location>
        <begin position="272"/>
        <end position="290"/>
    </location>
</feature>
<dbReference type="GO" id="GO:0005783">
    <property type="term" value="C:endoplasmic reticulum"/>
    <property type="evidence" value="ECO:0007669"/>
    <property type="project" value="TreeGrafter"/>
</dbReference>
<dbReference type="GO" id="GO:0003841">
    <property type="term" value="F:1-acylglycerol-3-phosphate O-acyltransferase activity"/>
    <property type="evidence" value="ECO:0007669"/>
    <property type="project" value="UniProtKB-UniRule"/>
</dbReference>
<evidence type="ECO:0000313" key="8">
    <source>
        <dbReference type="Proteomes" id="UP000019375"/>
    </source>
</evidence>
<feature type="region of interest" description="Disordered" evidence="5">
    <location>
        <begin position="271"/>
        <end position="290"/>
    </location>
</feature>
<dbReference type="InterPro" id="IPR004552">
    <property type="entry name" value="AGP_acyltrans"/>
</dbReference>
<dbReference type="Pfam" id="PF01553">
    <property type="entry name" value="Acyltransferase"/>
    <property type="match status" value="1"/>
</dbReference>
<dbReference type="PROSITE" id="PS51257">
    <property type="entry name" value="PROKAR_LIPOPROTEIN"/>
    <property type="match status" value="1"/>
</dbReference>
<dbReference type="PANTHER" id="PTHR10434:SF11">
    <property type="entry name" value="1-ACYL-SN-GLYCEROL-3-PHOSPHATE ACYLTRANSFERASE"/>
    <property type="match status" value="1"/>
</dbReference>
<keyword evidence="3 4" id="KW-0012">Acyltransferase</keyword>
<dbReference type="GO" id="GO:0016020">
    <property type="term" value="C:membrane"/>
    <property type="evidence" value="ECO:0007669"/>
    <property type="project" value="InterPro"/>
</dbReference>
<comment type="catalytic activity">
    <reaction evidence="4">
        <text>a 1-acyl-sn-glycero-3-phosphate + an acyl-CoA = a 1,2-diacyl-sn-glycero-3-phosphate + CoA</text>
        <dbReference type="Rhea" id="RHEA:19709"/>
        <dbReference type="ChEBI" id="CHEBI:57287"/>
        <dbReference type="ChEBI" id="CHEBI:57970"/>
        <dbReference type="ChEBI" id="CHEBI:58342"/>
        <dbReference type="ChEBI" id="CHEBI:58608"/>
        <dbReference type="EC" id="2.3.1.51"/>
    </reaction>
</comment>
<evidence type="ECO:0000256" key="4">
    <source>
        <dbReference type="RuleBase" id="RU361267"/>
    </source>
</evidence>
<dbReference type="CDD" id="cd07989">
    <property type="entry name" value="LPLAT_AGPAT-like"/>
    <property type="match status" value="1"/>
</dbReference>
<dbReference type="NCBIfam" id="TIGR00530">
    <property type="entry name" value="AGP_acyltrn"/>
    <property type="match status" value="1"/>
</dbReference>